<dbReference type="SMART" id="SM00852">
    <property type="entry name" value="MoCF_biosynth"/>
    <property type="match status" value="1"/>
</dbReference>
<dbReference type="CDD" id="cd00885">
    <property type="entry name" value="cinA"/>
    <property type="match status" value="1"/>
</dbReference>
<dbReference type="OrthoDB" id="9801454at2"/>
<dbReference type="EMBL" id="CP000698">
    <property type="protein sequence ID" value="ABQ26588.1"/>
    <property type="molecule type" value="Genomic_DNA"/>
</dbReference>
<dbReference type="HOGENOM" id="CLU_030805_0_5_7"/>
<dbReference type="Gene3D" id="3.40.980.10">
    <property type="entry name" value="MoaB/Mog-like domain"/>
    <property type="match status" value="1"/>
</dbReference>
<dbReference type="InterPro" id="IPR036425">
    <property type="entry name" value="MoaB/Mog-like_dom_sf"/>
</dbReference>
<dbReference type="AlphaFoldDB" id="A5G470"/>
<proteinExistence type="predicted"/>
<dbReference type="Proteomes" id="UP000006695">
    <property type="component" value="Chromosome"/>
</dbReference>
<sequence length="275" mass="29238">MSEPVIVEIFIIGNEILIGDIQDTNTHWLCKEINSLGGRVARVTLLRDVDAVIAGEVHAALARGAEVIITSGGLGPTADDLTLAAVARGVGVEVRLHEQALQMVRDRYDELTAQGVLTQGGLNPAREKMAWLPEGAVPLSNPVGTAPGVLLKTGRAAIISLPGVPSELKGIFNSSLQPFLQETFRGGISVMQTITVQSNDESLMEPVLSRVVNDHPSIYIKSLARTLGETRELDITLTAVGSDQAVLDAQLGAALHDLQKGLTALGIGHREKERN</sequence>
<dbReference type="InterPro" id="IPR050101">
    <property type="entry name" value="CinA"/>
</dbReference>
<evidence type="ECO:0000313" key="2">
    <source>
        <dbReference type="EMBL" id="ABQ26588.1"/>
    </source>
</evidence>
<reference evidence="2 3" key="1">
    <citation type="submission" date="2007-05" db="EMBL/GenBank/DDBJ databases">
        <title>Complete sequence of Geobacter uraniireducens Rf4.</title>
        <authorList>
            <consortium name="US DOE Joint Genome Institute"/>
            <person name="Copeland A."/>
            <person name="Lucas S."/>
            <person name="Lapidus A."/>
            <person name="Barry K."/>
            <person name="Detter J.C."/>
            <person name="Glavina del Rio T."/>
            <person name="Hammon N."/>
            <person name="Israni S."/>
            <person name="Dalin E."/>
            <person name="Tice H."/>
            <person name="Pitluck S."/>
            <person name="Chertkov O."/>
            <person name="Brettin T."/>
            <person name="Bruce D."/>
            <person name="Han C."/>
            <person name="Schmutz J."/>
            <person name="Larimer F."/>
            <person name="Land M."/>
            <person name="Hauser L."/>
            <person name="Kyrpides N."/>
            <person name="Mikhailova N."/>
            <person name="Shelobolina E."/>
            <person name="Aklujkar M."/>
            <person name="Lovley D."/>
            <person name="Richardson P."/>
        </authorList>
    </citation>
    <scope>NUCLEOTIDE SEQUENCE [LARGE SCALE GENOMIC DNA]</scope>
    <source>
        <strain evidence="2 3">Rf4</strain>
    </source>
</reference>
<dbReference type="PANTHER" id="PTHR13939">
    <property type="entry name" value="NICOTINAMIDE-NUCLEOTIDE AMIDOHYDROLASE PNCC"/>
    <property type="match status" value="1"/>
</dbReference>
<name>A5G470_GEOUR</name>
<dbReference type="InterPro" id="IPR001453">
    <property type="entry name" value="MoaB/Mog_dom"/>
</dbReference>
<evidence type="ECO:0000259" key="1">
    <source>
        <dbReference type="SMART" id="SM00852"/>
    </source>
</evidence>
<evidence type="ECO:0000313" key="3">
    <source>
        <dbReference type="Proteomes" id="UP000006695"/>
    </source>
</evidence>
<dbReference type="KEGG" id="gur:Gura_2409"/>
<keyword evidence="3" id="KW-1185">Reference proteome</keyword>
<dbReference type="SUPFAM" id="SSF53218">
    <property type="entry name" value="Molybdenum cofactor biosynthesis proteins"/>
    <property type="match status" value="1"/>
</dbReference>
<organism evidence="2 3">
    <name type="scientific">Geotalea uraniireducens (strain Rf4)</name>
    <name type="common">Geobacter uraniireducens</name>
    <dbReference type="NCBI Taxonomy" id="351605"/>
    <lineage>
        <taxon>Bacteria</taxon>
        <taxon>Pseudomonadati</taxon>
        <taxon>Thermodesulfobacteriota</taxon>
        <taxon>Desulfuromonadia</taxon>
        <taxon>Geobacterales</taxon>
        <taxon>Geobacteraceae</taxon>
        <taxon>Geotalea</taxon>
    </lineage>
</organism>
<accession>A5G470</accession>
<gene>
    <name evidence="2" type="ordered locus">Gura_2409</name>
</gene>
<dbReference type="Pfam" id="PF00994">
    <property type="entry name" value="MoCF_biosynth"/>
    <property type="match status" value="1"/>
</dbReference>
<protein>
    <submittedName>
        <fullName evidence="2">Molybdopterin binding domain</fullName>
    </submittedName>
</protein>
<dbReference type="PANTHER" id="PTHR13939:SF0">
    <property type="entry name" value="NMN AMIDOHYDROLASE-LIKE PROTEIN YFAY"/>
    <property type="match status" value="1"/>
</dbReference>
<dbReference type="RefSeq" id="WP_011939278.1">
    <property type="nucleotide sequence ID" value="NC_009483.1"/>
</dbReference>
<dbReference type="STRING" id="351605.Gura_2409"/>
<feature type="domain" description="MoaB/Mog" evidence="1">
    <location>
        <begin position="8"/>
        <end position="183"/>
    </location>
</feature>